<proteinExistence type="predicted"/>
<dbReference type="Proteomes" id="UP000426265">
    <property type="component" value="Unassembled WGS sequence"/>
</dbReference>
<reference evidence="1 2" key="1">
    <citation type="submission" date="2019-11" db="EMBL/GenBank/DDBJ databases">
        <authorList>
            <person name="Jiao W.-B."/>
            <person name="Schneeberger K."/>
        </authorList>
    </citation>
    <scope>NUCLEOTIDE SEQUENCE [LARGE SCALE GENOMIC DNA]</scope>
    <source>
        <strain evidence="2">cv. An-1</strain>
    </source>
</reference>
<dbReference type="AlphaFoldDB" id="A0A654GDD7"/>
<evidence type="ECO:0000313" key="2">
    <source>
        <dbReference type="Proteomes" id="UP000426265"/>
    </source>
</evidence>
<dbReference type="EMBL" id="CACRSJ010000110">
    <property type="protein sequence ID" value="VYS71186.1"/>
    <property type="molecule type" value="Genomic_DNA"/>
</dbReference>
<accession>A0A654GDD7</accession>
<sequence>MNLIFKTNKDPYLGVISSLTLPHQFFLSKALSYDLNKREGICKFFFVRQNTEKNGVSFSVLGVVGPTETALVTRNP</sequence>
<protein>
    <submittedName>
        <fullName evidence="1">Uncharacterized protein</fullName>
    </submittedName>
</protein>
<organism evidence="1 2">
    <name type="scientific">Arabidopsis thaliana</name>
    <name type="common">Mouse-ear cress</name>
    <dbReference type="NCBI Taxonomy" id="3702"/>
    <lineage>
        <taxon>Eukaryota</taxon>
        <taxon>Viridiplantae</taxon>
        <taxon>Streptophyta</taxon>
        <taxon>Embryophyta</taxon>
        <taxon>Tracheophyta</taxon>
        <taxon>Spermatophyta</taxon>
        <taxon>Magnoliopsida</taxon>
        <taxon>eudicotyledons</taxon>
        <taxon>Gunneridae</taxon>
        <taxon>Pentapetalae</taxon>
        <taxon>rosids</taxon>
        <taxon>malvids</taxon>
        <taxon>Brassicales</taxon>
        <taxon>Brassicaceae</taxon>
        <taxon>Camelineae</taxon>
        <taxon>Arabidopsis</taxon>
    </lineage>
</organism>
<name>A0A654GDD7_ARATH</name>
<evidence type="ECO:0000313" key="1">
    <source>
        <dbReference type="EMBL" id="VYS71186.1"/>
    </source>
</evidence>
<gene>
    <name evidence="1" type="ORF">AN1_LOCUS26564</name>
</gene>